<dbReference type="PATRIC" id="fig|1473.5.peg.1966"/>
<evidence type="ECO:0000313" key="2">
    <source>
        <dbReference type="EMBL" id="KNE20960.1"/>
    </source>
</evidence>
<accession>A0A0L0QQR2</accession>
<dbReference type="PROSITE" id="PS51186">
    <property type="entry name" value="GNAT"/>
    <property type="match status" value="1"/>
</dbReference>
<protein>
    <submittedName>
        <fullName evidence="2">GCN5 family acetyltransferase</fullName>
    </submittedName>
</protein>
<proteinExistence type="predicted"/>
<dbReference type="AlphaFoldDB" id="A0A0L0QQR2"/>
<keyword evidence="2" id="KW-0808">Transferase</keyword>
<dbReference type="GO" id="GO:0016747">
    <property type="term" value="F:acyltransferase activity, transferring groups other than amino-acyl groups"/>
    <property type="evidence" value="ECO:0007669"/>
    <property type="project" value="InterPro"/>
</dbReference>
<comment type="caution">
    <text evidence="2">The sequence shown here is derived from an EMBL/GenBank/DDBJ whole genome shotgun (WGS) entry which is preliminary data.</text>
</comment>
<organism evidence="2 3">
    <name type="scientific">Virgibacillus pantothenticus</name>
    <dbReference type="NCBI Taxonomy" id="1473"/>
    <lineage>
        <taxon>Bacteria</taxon>
        <taxon>Bacillati</taxon>
        <taxon>Bacillota</taxon>
        <taxon>Bacilli</taxon>
        <taxon>Bacillales</taxon>
        <taxon>Bacillaceae</taxon>
        <taxon>Virgibacillus</taxon>
    </lineage>
</organism>
<sequence>MLLIRKEQPSDYKQTEDVIQQAFQNVAYSNGKEHELVRALRTSNEFVPELSLVSKQGKTITGHILFTTVEIKNAGNSLIGLSLAPLSVLPEYQNQGIGTALITFGLTTAARLDFSVVVVLGHKEYYPKFGFVKASAYNIKPPFAVEDDLYMVKELQAGVLTTTQGTVHYSPVFML</sequence>
<dbReference type="SUPFAM" id="SSF55729">
    <property type="entry name" value="Acyl-CoA N-acyltransferases (Nat)"/>
    <property type="match status" value="1"/>
</dbReference>
<dbReference type="CDD" id="cd04301">
    <property type="entry name" value="NAT_SF"/>
    <property type="match status" value="1"/>
</dbReference>
<gene>
    <name evidence="2" type="ORF">AFK71_16355</name>
</gene>
<dbReference type="InterPro" id="IPR016181">
    <property type="entry name" value="Acyl_CoA_acyltransferase"/>
</dbReference>
<dbReference type="Proteomes" id="UP000036780">
    <property type="component" value="Unassembled WGS sequence"/>
</dbReference>
<dbReference type="Gene3D" id="3.40.630.30">
    <property type="match status" value="1"/>
</dbReference>
<dbReference type="InterPro" id="IPR000182">
    <property type="entry name" value="GNAT_dom"/>
</dbReference>
<dbReference type="Pfam" id="PF13508">
    <property type="entry name" value="Acetyltransf_7"/>
    <property type="match status" value="1"/>
</dbReference>
<evidence type="ECO:0000259" key="1">
    <source>
        <dbReference type="PROSITE" id="PS51186"/>
    </source>
</evidence>
<reference evidence="3" key="1">
    <citation type="submission" date="2015-07" db="EMBL/GenBank/DDBJ databases">
        <title>Fjat-10053 dsm26.</title>
        <authorList>
            <person name="Liu B."/>
            <person name="Wang J."/>
            <person name="Zhu Y."/>
            <person name="Liu G."/>
            <person name="Chen Q."/>
            <person name="Chen Z."/>
            <person name="Lan J."/>
            <person name="Che J."/>
            <person name="Ge C."/>
            <person name="Shi H."/>
            <person name="Pan Z."/>
            <person name="Liu X."/>
        </authorList>
    </citation>
    <scope>NUCLEOTIDE SEQUENCE [LARGE SCALE GENOMIC DNA]</scope>
    <source>
        <strain evidence="3">DSM 26</strain>
    </source>
</reference>
<dbReference type="EMBL" id="LGTO01000007">
    <property type="protein sequence ID" value="KNE20960.1"/>
    <property type="molecule type" value="Genomic_DNA"/>
</dbReference>
<evidence type="ECO:0000313" key="3">
    <source>
        <dbReference type="Proteomes" id="UP000036780"/>
    </source>
</evidence>
<keyword evidence="3" id="KW-1185">Reference proteome</keyword>
<feature type="domain" description="N-acetyltransferase" evidence="1">
    <location>
        <begin position="2"/>
        <end position="156"/>
    </location>
</feature>
<name>A0A0L0QQR2_VIRPA</name>